<evidence type="ECO:0000256" key="23">
    <source>
        <dbReference type="ARBA" id="ARBA00032917"/>
    </source>
</evidence>
<evidence type="ECO:0000256" key="22">
    <source>
        <dbReference type="ARBA" id="ARBA00032514"/>
    </source>
</evidence>
<dbReference type="InterPro" id="IPR000538">
    <property type="entry name" value="Link_dom"/>
</dbReference>
<reference evidence="26" key="2">
    <citation type="submission" date="2025-09" db="UniProtKB">
        <authorList>
            <consortium name="Ensembl"/>
        </authorList>
    </citation>
    <scope>IDENTIFICATION</scope>
</reference>
<keyword evidence="9" id="KW-0732">Signal</keyword>
<keyword evidence="17" id="KW-0966">Cell projection</keyword>
<gene>
    <name evidence="26" type="primary">cd44b</name>
</gene>
<keyword evidence="7" id="KW-0597">Phosphoprotein</keyword>
<dbReference type="Gene3D" id="3.10.100.10">
    <property type="entry name" value="Mannose-Binding Protein A, subunit A"/>
    <property type="match status" value="1"/>
</dbReference>
<comment type="caution">
    <text evidence="24">Lacks conserved residue(s) required for the propagation of feature annotation.</text>
</comment>
<dbReference type="InterPro" id="IPR043210">
    <property type="entry name" value="CD44_antigen-like"/>
</dbReference>
<dbReference type="PRINTS" id="PR01265">
    <property type="entry name" value="LINKMODULE"/>
</dbReference>
<keyword evidence="12" id="KW-1133">Transmembrane helix</keyword>
<evidence type="ECO:0000259" key="25">
    <source>
        <dbReference type="PROSITE" id="PS50963"/>
    </source>
</evidence>
<dbReference type="InterPro" id="IPR016187">
    <property type="entry name" value="CTDL_fold"/>
</dbReference>
<evidence type="ECO:0000256" key="19">
    <source>
        <dbReference type="ARBA" id="ARBA00029928"/>
    </source>
</evidence>
<evidence type="ECO:0000313" key="27">
    <source>
        <dbReference type="Proteomes" id="UP000472277"/>
    </source>
</evidence>
<evidence type="ECO:0000256" key="15">
    <source>
        <dbReference type="ARBA" id="ARBA00023170"/>
    </source>
</evidence>
<evidence type="ECO:0000256" key="1">
    <source>
        <dbReference type="ARBA" id="ARBA00004105"/>
    </source>
</evidence>
<dbReference type="InterPro" id="IPR001231">
    <property type="entry name" value="CD44_antigen"/>
</dbReference>
<evidence type="ECO:0000256" key="24">
    <source>
        <dbReference type="PROSITE-ProRule" id="PRU00323"/>
    </source>
</evidence>
<dbReference type="GO" id="GO:0070374">
    <property type="term" value="P:positive regulation of ERK1 and ERK2 cascade"/>
    <property type="evidence" value="ECO:0007669"/>
    <property type="project" value="TreeGrafter"/>
</dbReference>
<dbReference type="SUPFAM" id="SSF56436">
    <property type="entry name" value="C-type lectin-like"/>
    <property type="match status" value="1"/>
</dbReference>
<dbReference type="GO" id="GO:0006954">
    <property type="term" value="P:inflammatory response"/>
    <property type="evidence" value="ECO:0007669"/>
    <property type="project" value="TreeGrafter"/>
</dbReference>
<keyword evidence="16" id="KW-0325">Glycoprotein</keyword>
<dbReference type="GO" id="GO:0004896">
    <property type="term" value="F:cytokine receptor activity"/>
    <property type="evidence" value="ECO:0007669"/>
    <property type="project" value="TreeGrafter"/>
</dbReference>
<evidence type="ECO:0000256" key="14">
    <source>
        <dbReference type="ARBA" id="ARBA00023157"/>
    </source>
</evidence>
<keyword evidence="15" id="KW-0675">Receptor</keyword>
<dbReference type="PANTHER" id="PTHR10225">
    <property type="entry name" value="HYALURONAN RECEPTOR"/>
    <property type="match status" value="1"/>
</dbReference>
<dbReference type="GO" id="GO:0005902">
    <property type="term" value="C:microvillus"/>
    <property type="evidence" value="ECO:0007669"/>
    <property type="project" value="UniProtKB-SubCell"/>
</dbReference>
<evidence type="ECO:0000313" key="26">
    <source>
        <dbReference type="Ensembl" id="ENSSTUP00000096198.1"/>
    </source>
</evidence>
<evidence type="ECO:0000256" key="11">
    <source>
        <dbReference type="ARBA" id="ARBA00022974"/>
    </source>
</evidence>
<evidence type="ECO:0000256" key="16">
    <source>
        <dbReference type="ARBA" id="ARBA00023180"/>
    </source>
</evidence>
<evidence type="ECO:0000256" key="13">
    <source>
        <dbReference type="ARBA" id="ARBA00023136"/>
    </source>
</evidence>
<keyword evidence="11" id="KW-0654">Proteoglycan</keyword>
<dbReference type="GO" id="GO:0035692">
    <property type="term" value="C:macrophage migration inhibitory factor receptor complex"/>
    <property type="evidence" value="ECO:0007669"/>
    <property type="project" value="TreeGrafter"/>
</dbReference>
<evidence type="ECO:0000256" key="9">
    <source>
        <dbReference type="ARBA" id="ARBA00022729"/>
    </source>
</evidence>
<evidence type="ECO:0000256" key="18">
    <source>
        <dbReference type="ARBA" id="ARBA00029917"/>
    </source>
</evidence>
<accession>A0A674DKK3</accession>
<dbReference type="PRINTS" id="PR00658">
    <property type="entry name" value="CD44"/>
</dbReference>
<feature type="domain" description="Link" evidence="25">
    <location>
        <begin position="42"/>
        <end position="132"/>
    </location>
</feature>
<protein>
    <recommendedName>
        <fullName evidence="4">CD44 antigen</fullName>
    </recommendedName>
    <alternativeName>
        <fullName evidence="22">GP90 lymphocyte homing/adhesion receptor</fullName>
    </alternativeName>
    <alternativeName>
        <fullName evidence="21">HUTCH-I</fullName>
    </alternativeName>
    <alternativeName>
        <fullName evidence="23">Hermes antigen</fullName>
    </alternativeName>
    <alternativeName>
        <fullName evidence="20">Hyaluronate receptor</fullName>
    </alternativeName>
    <alternativeName>
        <fullName evidence="18">Phagocytic glycoprotein 1</fullName>
    </alternativeName>
    <alternativeName>
        <fullName evidence="19">Phagocytic glycoprotein I</fullName>
    </alternativeName>
</protein>
<dbReference type="InterPro" id="IPR016186">
    <property type="entry name" value="C-type_lectin-like/link_sf"/>
</dbReference>
<dbReference type="PROSITE" id="PS50963">
    <property type="entry name" value="LINK_2"/>
    <property type="match status" value="1"/>
</dbReference>
<evidence type="ECO:0000256" key="5">
    <source>
        <dbReference type="ARBA" id="ARBA00022475"/>
    </source>
</evidence>
<evidence type="ECO:0000256" key="20">
    <source>
        <dbReference type="ARBA" id="ARBA00031179"/>
    </source>
</evidence>
<dbReference type="Ensembl" id="ENSSTUT00000103335.1">
    <property type="protein sequence ID" value="ENSSTUP00000096198.1"/>
    <property type="gene ID" value="ENSSTUG00000043316.1"/>
</dbReference>
<evidence type="ECO:0000256" key="10">
    <source>
        <dbReference type="ARBA" id="ARBA00022889"/>
    </source>
</evidence>
<sequence>QLFSDILKSNLSFTLCSFSLLMKLKYDSFQIHMKSRSCSHAGVFHVEGEARYSLTLDMAKKLCDSLGITIASREQIIEAHAKGLETCRYGWISNGNTTILRQKAHVNCVNNMTGVFFHQVSLEQPFDAFCFNASGEFLFFHSSYSPGPGFPKLTRPTNTKLPMFFAIVTNK</sequence>
<evidence type="ECO:0000256" key="2">
    <source>
        <dbReference type="ARBA" id="ARBA00004251"/>
    </source>
</evidence>
<dbReference type="GO" id="GO:0005540">
    <property type="term" value="F:hyaluronic acid binding"/>
    <property type="evidence" value="ECO:0007669"/>
    <property type="project" value="InterPro"/>
</dbReference>
<dbReference type="GO" id="GO:0007155">
    <property type="term" value="P:cell adhesion"/>
    <property type="evidence" value="ECO:0007669"/>
    <property type="project" value="UniProtKB-KW"/>
</dbReference>
<evidence type="ECO:0000256" key="7">
    <source>
        <dbReference type="ARBA" id="ARBA00022553"/>
    </source>
</evidence>
<keyword evidence="6" id="KW-0964">Secreted</keyword>
<reference evidence="26" key="1">
    <citation type="submission" date="2025-08" db="UniProtKB">
        <authorList>
            <consortium name="Ensembl"/>
        </authorList>
    </citation>
    <scope>IDENTIFICATION</scope>
</reference>
<evidence type="ECO:0000256" key="6">
    <source>
        <dbReference type="ARBA" id="ARBA00022525"/>
    </source>
</evidence>
<proteinExistence type="predicted"/>
<keyword evidence="14 24" id="KW-1015">Disulfide bond</keyword>
<keyword evidence="8" id="KW-0812">Transmembrane</keyword>
<dbReference type="GO" id="GO:0016323">
    <property type="term" value="C:basolateral plasma membrane"/>
    <property type="evidence" value="ECO:0007669"/>
    <property type="project" value="TreeGrafter"/>
</dbReference>
<name>A0A674DKK3_SALTR</name>
<evidence type="ECO:0000256" key="8">
    <source>
        <dbReference type="ARBA" id="ARBA00022692"/>
    </source>
</evidence>
<dbReference type="Proteomes" id="UP000472277">
    <property type="component" value="Chromosome 17"/>
</dbReference>
<evidence type="ECO:0000256" key="3">
    <source>
        <dbReference type="ARBA" id="ARBA00004613"/>
    </source>
</evidence>
<dbReference type="Pfam" id="PF00193">
    <property type="entry name" value="Xlink"/>
    <property type="match status" value="1"/>
</dbReference>
<evidence type="ECO:0000256" key="21">
    <source>
        <dbReference type="ARBA" id="ARBA00031823"/>
    </source>
</evidence>
<dbReference type="GeneTree" id="ENSGT00530000063822"/>
<dbReference type="SMART" id="SM00445">
    <property type="entry name" value="LINK"/>
    <property type="match status" value="1"/>
</dbReference>
<keyword evidence="5" id="KW-1003">Cell membrane</keyword>
<evidence type="ECO:0000256" key="4">
    <source>
        <dbReference type="ARBA" id="ARBA00020474"/>
    </source>
</evidence>
<evidence type="ECO:0000256" key="17">
    <source>
        <dbReference type="ARBA" id="ARBA00023273"/>
    </source>
</evidence>
<organism evidence="26 27">
    <name type="scientific">Salmo trutta</name>
    <name type="common">Brown trout</name>
    <dbReference type="NCBI Taxonomy" id="8032"/>
    <lineage>
        <taxon>Eukaryota</taxon>
        <taxon>Metazoa</taxon>
        <taxon>Chordata</taxon>
        <taxon>Craniata</taxon>
        <taxon>Vertebrata</taxon>
        <taxon>Euteleostomi</taxon>
        <taxon>Actinopterygii</taxon>
        <taxon>Neopterygii</taxon>
        <taxon>Teleostei</taxon>
        <taxon>Protacanthopterygii</taxon>
        <taxon>Salmoniformes</taxon>
        <taxon>Salmonidae</taxon>
        <taxon>Salmoninae</taxon>
        <taxon>Salmo</taxon>
    </lineage>
</organism>
<keyword evidence="10" id="KW-0130">Cell adhesion</keyword>
<comment type="subcellular location">
    <subcellularLocation>
        <location evidence="2">Cell membrane</location>
        <topology evidence="2">Single-pass type I membrane protein</topology>
    </subcellularLocation>
    <subcellularLocation>
        <location evidence="1">Cell projection</location>
        <location evidence="1">Microvillus</location>
    </subcellularLocation>
    <subcellularLocation>
        <location evidence="3">Secreted</location>
    </subcellularLocation>
</comment>
<keyword evidence="13" id="KW-0472">Membrane</keyword>
<dbReference type="PANTHER" id="PTHR10225:SF6">
    <property type="entry name" value="CD44 ANTIGEN"/>
    <property type="match status" value="1"/>
</dbReference>
<dbReference type="GO" id="GO:0005576">
    <property type="term" value="C:extracellular region"/>
    <property type="evidence" value="ECO:0007669"/>
    <property type="project" value="UniProtKB-SubCell"/>
</dbReference>
<evidence type="ECO:0000256" key="12">
    <source>
        <dbReference type="ARBA" id="ARBA00022989"/>
    </source>
</evidence>
<feature type="disulfide bond" evidence="24">
    <location>
        <begin position="87"/>
        <end position="108"/>
    </location>
</feature>
<dbReference type="AlphaFoldDB" id="A0A674DKK3"/>
<keyword evidence="27" id="KW-1185">Reference proteome</keyword>